<dbReference type="PANTHER" id="PTHR47235">
    <property type="entry name" value="BLR6548 PROTEIN"/>
    <property type="match status" value="1"/>
</dbReference>
<dbReference type="EMBL" id="BAABLD010000001">
    <property type="protein sequence ID" value="GAA5157611.1"/>
    <property type="molecule type" value="Genomic_DNA"/>
</dbReference>
<feature type="signal peptide" evidence="3">
    <location>
        <begin position="1"/>
        <end position="21"/>
    </location>
</feature>
<organism evidence="5 6">
    <name type="scientific">Viridibacterium curvum</name>
    <dbReference type="NCBI Taxonomy" id="1101404"/>
    <lineage>
        <taxon>Bacteria</taxon>
        <taxon>Pseudomonadati</taxon>
        <taxon>Pseudomonadota</taxon>
        <taxon>Betaproteobacteria</taxon>
        <taxon>Rhodocyclales</taxon>
        <taxon>Rhodocyclaceae</taxon>
        <taxon>Viridibacterium</taxon>
    </lineage>
</organism>
<evidence type="ECO:0000256" key="3">
    <source>
        <dbReference type="SAM" id="SignalP"/>
    </source>
</evidence>
<dbReference type="RefSeq" id="WP_345530866.1">
    <property type="nucleotide sequence ID" value="NZ_BAABLD010000001.1"/>
</dbReference>
<comment type="caution">
    <text evidence="5">The sequence shown here is derived from an EMBL/GenBank/DDBJ whole genome shotgun (WGS) entry which is preliminary data.</text>
</comment>
<dbReference type="InterPro" id="IPR028082">
    <property type="entry name" value="Peripla_BP_I"/>
</dbReference>
<comment type="similarity">
    <text evidence="1">Belongs to the leucine-binding protein family.</text>
</comment>
<evidence type="ECO:0000256" key="2">
    <source>
        <dbReference type="ARBA" id="ARBA00022729"/>
    </source>
</evidence>
<keyword evidence="2 3" id="KW-0732">Signal</keyword>
<dbReference type="PANTHER" id="PTHR47235:SF1">
    <property type="entry name" value="BLR6548 PROTEIN"/>
    <property type="match status" value="1"/>
</dbReference>
<dbReference type="CDD" id="cd06326">
    <property type="entry name" value="PBP1_ABC_ligand_binding-like"/>
    <property type="match status" value="1"/>
</dbReference>
<feature type="chain" id="PRO_5045598575" evidence="3">
    <location>
        <begin position="22"/>
        <end position="372"/>
    </location>
</feature>
<protein>
    <submittedName>
        <fullName evidence="5">ABC transporter substrate-binding protein</fullName>
    </submittedName>
</protein>
<gene>
    <name evidence="5" type="ORF">GCM10025770_01080</name>
</gene>
<evidence type="ECO:0000256" key="1">
    <source>
        <dbReference type="ARBA" id="ARBA00010062"/>
    </source>
</evidence>
<evidence type="ECO:0000313" key="5">
    <source>
        <dbReference type="EMBL" id="GAA5157611.1"/>
    </source>
</evidence>
<name>A0ABP9Q6Y3_9RHOO</name>
<reference evidence="6" key="1">
    <citation type="journal article" date="2019" name="Int. J. Syst. Evol. Microbiol.">
        <title>The Global Catalogue of Microorganisms (GCM) 10K type strain sequencing project: providing services to taxonomists for standard genome sequencing and annotation.</title>
        <authorList>
            <consortium name="The Broad Institute Genomics Platform"/>
            <consortium name="The Broad Institute Genome Sequencing Center for Infectious Disease"/>
            <person name="Wu L."/>
            <person name="Ma J."/>
        </authorList>
    </citation>
    <scope>NUCLEOTIDE SEQUENCE [LARGE SCALE GENOMIC DNA]</scope>
    <source>
        <strain evidence="6">JCM 18715</strain>
    </source>
</reference>
<dbReference type="SUPFAM" id="SSF53822">
    <property type="entry name" value="Periplasmic binding protein-like I"/>
    <property type="match status" value="1"/>
</dbReference>
<accession>A0ABP9Q6Y3</accession>
<dbReference type="InterPro" id="IPR028081">
    <property type="entry name" value="Leu-bd"/>
</dbReference>
<feature type="domain" description="Leucine-binding protein" evidence="4">
    <location>
        <begin position="23"/>
        <end position="350"/>
    </location>
</feature>
<proteinExistence type="inferred from homology"/>
<dbReference type="Pfam" id="PF13458">
    <property type="entry name" value="Peripla_BP_6"/>
    <property type="match status" value="1"/>
</dbReference>
<sequence length="372" mass="39109">MKKNLALLVLSCALSIGTTQAQVVIGQCAPLTGSLAKTGEAMAQGVRIAVEAANAAGGINGQKIKLVQKDDGYDTAKTVSCTQELVDKEKAVALIGYAGTGNIAELLKRNVLGSAGIPLVAPYTGGAALREPFNPWIFHIRAGYDDETRTMVDQFVSTGVKRIAVFYQNDAFGQSGLAGVEKALAPHDIKLVSRGSYEKNTEDVGKAVDDILKGNPQAVIMIAITRPAALFVKQMIERSPGLQVFAISVVSGEDIYRIAGESAARGVGITQVMPSPFSGTQKVVREYQDALKTHAPGQPPSYASFEEYIGARVLISALKRAGGAATRASLIKALESTTADISGFKVAFGPQQRAGSKFVDVTMIGAGGKHLR</sequence>
<keyword evidence="6" id="KW-1185">Reference proteome</keyword>
<dbReference type="Gene3D" id="3.40.50.2300">
    <property type="match status" value="2"/>
</dbReference>
<dbReference type="Proteomes" id="UP001500547">
    <property type="component" value="Unassembled WGS sequence"/>
</dbReference>
<evidence type="ECO:0000313" key="6">
    <source>
        <dbReference type="Proteomes" id="UP001500547"/>
    </source>
</evidence>
<evidence type="ECO:0000259" key="4">
    <source>
        <dbReference type="Pfam" id="PF13458"/>
    </source>
</evidence>